<dbReference type="OrthoDB" id="269227at2759"/>
<dbReference type="PROSITE" id="PS00623">
    <property type="entry name" value="GMC_OXRED_1"/>
    <property type="match status" value="1"/>
</dbReference>
<feature type="signal peptide" evidence="5">
    <location>
        <begin position="1"/>
        <end position="22"/>
    </location>
</feature>
<dbReference type="AlphaFoldDB" id="A0A2J6RZJ8"/>
<feature type="active site" description="Proton donor" evidence="2">
    <location>
        <position position="556"/>
    </location>
</feature>
<evidence type="ECO:0000313" key="8">
    <source>
        <dbReference type="Proteomes" id="UP000235786"/>
    </source>
</evidence>
<feature type="active site" description="Proton acceptor" evidence="2">
    <location>
        <position position="599"/>
    </location>
</feature>
<proteinExistence type="inferred from homology"/>
<evidence type="ECO:0000256" key="2">
    <source>
        <dbReference type="PIRSR" id="PIRSR000137-1"/>
    </source>
</evidence>
<feature type="binding site" evidence="3">
    <location>
        <begin position="126"/>
        <end position="129"/>
    </location>
    <ligand>
        <name>FAD</name>
        <dbReference type="ChEBI" id="CHEBI:57692"/>
    </ligand>
</feature>
<dbReference type="SUPFAM" id="SSF54373">
    <property type="entry name" value="FAD-linked reductases, C-terminal domain"/>
    <property type="match status" value="1"/>
</dbReference>
<dbReference type="InterPro" id="IPR007867">
    <property type="entry name" value="GMC_OxRtase_C"/>
</dbReference>
<dbReference type="Proteomes" id="UP000235786">
    <property type="component" value="Unassembled WGS sequence"/>
</dbReference>
<gene>
    <name evidence="7" type="ORF">L207DRAFT_508692</name>
</gene>
<dbReference type="Gene3D" id="3.50.50.60">
    <property type="entry name" value="FAD/NAD(P)-binding domain"/>
    <property type="match status" value="1"/>
</dbReference>
<reference evidence="7 8" key="1">
    <citation type="submission" date="2016-04" db="EMBL/GenBank/DDBJ databases">
        <title>A degradative enzymes factory behind the ericoid mycorrhizal symbiosis.</title>
        <authorList>
            <consortium name="DOE Joint Genome Institute"/>
            <person name="Martino E."/>
            <person name="Morin E."/>
            <person name="Grelet G."/>
            <person name="Kuo A."/>
            <person name="Kohler A."/>
            <person name="Daghino S."/>
            <person name="Barry K."/>
            <person name="Choi C."/>
            <person name="Cichocki N."/>
            <person name="Clum A."/>
            <person name="Copeland A."/>
            <person name="Hainaut M."/>
            <person name="Haridas S."/>
            <person name="Labutti K."/>
            <person name="Lindquist E."/>
            <person name="Lipzen A."/>
            <person name="Khouja H.-R."/>
            <person name="Murat C."/>
            <person name="Ohm R."/>
            <person name="Olson A."/>
            <person name="Spatafora J."/>
            <person name="Veneault-Fourrey C."/>
            <person name="Henrissat B."/>
            <person name="Grigoriev I."/>
            <person name="Martin F."/>
            <person name="Perotto S."/>
        </authorList>
    </citation>
    <scope>NUCLEOTIDE SEQUENCE [LARGE SCALE GENOMIC DNA]</scope>
    <source>
        <strain evidence="7 8">F</strain>
    </source>
</reference>
<dbReference type="EMBL" id="KZ613941">
    <property type="protein sequence ID" value="PMD43925.1"/>
    <property type="molecule type" value="Genomic_DNA"/>
</dbReference>
<feature type="chain" id="PRO_5014458459" evidence="5">
    <location>
        <begin position="23"/>
        <end position="619"/>
    </location>
</feature>
<dbReference type="GO" id="GO:0044550">
    <property type="term" value="P:secondary metabolite biosynthetic process"/>
    <property type="evidence" value="ECO:0007669"/>
    <property type="project" value="TreeGrafter"/>
</dbReference>
<accession>A0A2J6RZJ8</accession>
<organism evidence="7 8">
    <name type="scientific">Hyaloscypha variabilis (strain UAMH 11265 / GT02V1 / F)</name>
    <name type="common">Meliniomyces variabilis</name>
    <dbReference type="NCBI Taxonomy" id="1149755"/>
    <lineage>
        <taxon>Eukaryota</taxon>
        <taxon>Fungi</taxon>
        <taxon>Dikarya</taxon>
        <taxon>Ascomycota</taxon>
        <taxon>Pezizomycotina</taxon>
        <taxon>Leotiomycetes</taxon>
        <taxon>Helotiales</taxon>
        <taxon>Hyaloscyphaceae</taxon>
        <taxon>Hyaloscypha</taxon>
        <taxon>Hyaloscypha variabilis</taxon>
    </lineage>
</organism>
<evidence type="ECO:0000256" key="3">
    <source>
        <dbReference type="PIRSR" id="PIRSR000137-2"/>
    </source>
</evidence>
<keyword evidence="8" id="KW-1185">Reference proteome</keyword>
<dbReference type="GO" id="GO:0050660">
    <property type="term" value="F:flavin adenine dinucleotide binding"/>
    <property type="evidence" value="ECO:0007669"/>
    <property type="project" value="InterPro"/>
</dbReference>
<feature type="binding site" evidence="3">
    <location>
        <position position="118"/>
    </location>
    <ligand>
        <name>FAD</name>
        <dbReference type="ChEBI" id="CHEBI:57692"/>
    </ligand>
</feature>
<feature type="domain" description="Glucose-methanol-choline oxidoreductase N-terminal" evidence="6">
    <location>
        <begin position="116"/>
        <end position="139"/>
    </location>
</feature>
<feature type="binding site" evidence="3">
    <location>
        <position position="265"/>
    </location>
    <ligand>
        <name>FAD</name>
        <dbReference type="ChEBI" id="CHEBI:57692"/>
    </ligand>
</feature>
<evidence type="ECO:0000259" key="6">
    <source>
        <dbReference type="PROSITE" id="PS00623"/>
    </source>
</evidence>
<dbReference type="Pfam" id="PF00732">
    <property type="entry name" value="GMC_oxred_N"/>
    <property type="match status" value="1"/>
</dbReference>
<keyword evidence="4" id="KW-0285">Flavoprotein</keyword>
<dbReference type="SUPFAM" id="SSF51905">
    <property type="entry name" value="FAD/NAD(P)-binding domain"/>
    <property type="match status" value="1"/>
</dbReference>
<dbReference type="PIRSF" id="PIRSF000137">
    <property type="entry name" value="Alcohol_oxidase"/>
    <property type="match status" value="1"/>
</dbReference>
<protein>
    <submittedName>
        <fullName evidence="7">GMC oxidoreductase</fullName>
    </submittedName>
</protein>
<evidence type="ECO:0000256" key="5">
    <source>
        <dbReference type="SAM" id="SignalP"/>
    </source>
</evidence>
<dbReference type="InterPro" id="IPR000172">
    <property type="entry name" value="GMC_OxRdtase_N"/>
</dbReference>
<evidence type="ECO:0000256" key="4">
    <source>
        <dbReference type="RuleBase" id="RU003968"/>
    </source>
</evidence>
<name>A0A2J6RZJ8_HYAVF</name>
<evidence type="ECO:0000256" key="1">
    <source>
        <dbReference type="ARBA" id="ARBA00010790"/>
    </source>
</evidence>
<dbReference type="InterPro" id="IPR036188">
    <property type="entry name" value="FAD/NAD-bd_sf"/>
</dbReference>
<sequence>MRYSLRSESALQLLNLISLVAAAFPNRPRDTTFAAAQNQTYDYVIVGGGITGLVAANRLSEDPTKSVIVIEHGYVDNSPATYIPYLATILNVADLYDLYSAPEPYLLNMSYLVTVGNVVGGGSIVNGMVYDRGSAPDYDAWEELGNDGWGWEDLKPYFYKSNHYTAPSESTTKEFNISYDAAAYGNGPVQVSIPSYQYLDYKTIFNSMFAENVTFPVDPMVNPMGAYWGPNDIDNATATRSNAHVTYYVPVASRPNLTLLPATKVNQILFSQDLTATGVQIVSRADGSVSQVFARKEVILAAGGVFTPHLLMNSGIGPKDVLTAANVTVKRDTPAVGSNFQDHYPLYMTYNLSNTAFPNPLTIGSNASFNASAYAQYEADRQGPYSLGRGNAFAFLSFQRFSSKYQSITASLAAQNPLDYLPPRYASTPALLAGFKKQRDILINRFLGDDAAVGEIPIQPWGHTTVALEKPLSRGHITLNTTDPTAFPIVQWNALQNPIDGQILSELVRWNRVHWSRPELAGYDPVELLPGAQYTTDEDIIYHSTLSGALEPSYAHPSGSCAMMPEELGGCVSDQLLVYGTQKLSVIDASIIPLIPATHLQATMYAVAEKASDIIKGRG</sequence>
<comment type="similarity">
    <text evidence="1 4">Belongs to the GMC oxidoreductase family.</text>
</comment>
<comment type="cofactor">
    <cofactor evidence="3">
        <name>FAD</name>
        <dbReference type="ChEBI" id="CHEBI:57692"/>
    </cofactor>
</comment>
<keyword evidence="3 4" id="KW-0274">FAD</keyword>
<dbReference type="GO" id="GO:0016614">
    <property type="term" value="F:oxidoreductase activity, acting on CH-OH group of donors"/>
    <property type="evidence" value="ECO:0007669"/>
    <property type="project" value="InterPro"/>
</dbReference>
<dbReference type="PANTHER" id="PTHR11552">
    <property type="entry name" value="GLUCOSE-METHANOL-CHOLINE GMC OXIDOREDUCTASE"/>
    <property type="match status" value="1"/>
</dbReference>
<dbReference type="STRING" id="1149755.A0A2J6RZJ8"/>
<evidence type="ECO:0000313" key="7">
    <source>
        <dbReference type="EMBL" id="PMD43925.1"/>
    </source>
</evidence>
<dbReference type="PANTHER" id="PTHR11552:SF115">
    <property type="entry name" value="DEHYDROGENASE XPTC-RELATED"/>
    <property type="match status" value="1"/>
</dbReference>
<keyword evidence="5" id="KW-0732">Signal</keyword>
<dbReference type="Gene3D" id="3.30.560.10">
    <property type="entry name" value="Glucose Oxidase, domain 3"/>
    <property type="match status" value="1"/>
</dbReference>
<dbReference type="InterPro" id="IPR012132">
    <property type="entry name" value="GMC_OxRdtase"/>
</dbReference>
<dbReference type="Pfam" id="PF05199">
    <property type="entry name" value="GMC_oxred_C"/>
    <property type="match status" value="1"/>
</dbReference>